<feature type="compositionally biased region" description="Basic and acidic residues" evidence="1">
    <location>
        <begin position="12"/>
        <end position="25"/>
    </location>
</feature>
<evidence type="ECO:0000256" key="1">
    <source>
        <dbReference type="SAM" id="MobiDB-lite"/>
    </source>
</evidence>
<feature type="region of interest" description="Disordered" evidence="1">
    <location>
        <begin position="12"/>
        <end position="31"/>
    </location>
</feature>
<dbReference type="Proteomes" id="UP000237968">
    <property type="component" value="Unassembled WGS sequence"/>
</dbReference>
<organism evidence="2 3">
    <name type="scientific">Enhygromyxa salina</name>
    <dbReference type="NCBI Taxonomy" id="215803"/>
    <lineage>
        <taxon>Bacteria</taxon>
        <taxon>Pseudomonadati</taxon>
        <taxon>Myxococcota</taxon>
        <taxon>Polyangia</taxon>
        <taxon>Nannocystales</taxon>
        <taxon>Nannocystaceae</taxon>
        <taxon>Enhygromyxa</taxon>
    </lineage>
</organism>
<proteinExistence type="predicted"/>
<dbReference type="AlphaFoldDB" id="A0A2S9XZZ3"/>
<comment type="caution">
    <text evidence="2">The sequence shown here is derived from an EMBL/GenBank/DDBJ whole genome shotgun (WGS) entry which is preliminary data.</text>
</comment>
<gene>
    <name evidence="2" type="ORF">ENSA5_30230</name>
</gene>
<reference evidence="2 3" key="1">
    <citation type="submission" date="2018-03" db="EMBL/GenBank/DDBJ databases">
        <title>Draft Genome Sequences of the Obligatory Marine Myxobacteria Enhygromyxa salina SWB005.</title>
        <authorList>
            <person name="Poehlein A."/>
            <person name="Moghaddam J.A."/>
            <person name="Harms H."/>
            <person name="Alanjari M."/>
            <person name="Koenig G.M."/>
            <person name="Daniel R."/>
            <person name="Schaeberle T.F."/>
        </authorList>
    </citation>
    <scope>NUCLEOTIDE SEQUENCE [LARGE SCALE GENOMIC DNA]</scope>
    <source>
        <strain evidence="2 3">SWB005</strain>
    </source>
</reference>
<evidence type="ECO:0000313" key="3">
    <source>
        <dbReference type="Proteomes" id="UP000237968"/>
    </source>
</evidence>
<keyword evidence="3" id="KW-1185">Reference proteome</keyword>
<evidence type="ECO:0000313" key="2">
    <source>
        <dbReference type="EMBL" id="PRP98290.1"/>
    </source>
</evidence>
<protein>
    <submittedName>
        <fullName evidence="2">Uncharacterized protein</fullName>
    </submittedName>
</protein>
<sequence>MGNLFIKQMQRLREAEQRERGDQRDAMSAAE</sequence>
<accession>A0A2S9XZZ3</accession>
<name>A0A2S9XZZ3_9BACT</name>
<dbReference type="EMBL" id="PVNK01000146">
    <property type="protein sequence ID" value="PRP98290.1"/>
    <property type="molecule type" value="Genomic_DNA"/>
</dbReference>